<organism evidence="1 2">
    <name type="scientific">Helicobacter gastrocanis</name>
    <dbReference type="NCBI Taxonomy" id="2849641"/>
    <lineage>
        <taxon>Bacteria</taxon>
        <taxon>Pseudomonadati</taxon>
        <taxon>Campylobacterota</taxon>
        <taxon>Epsilonproteobacteria</taxon>
        <taxon>Campylobacterales</taxon>
        <taxon>Helicobacteraceae</taxon>
        <taxon>Helicobacter</taxon>
    </lineage>
</organism>
<proteinExistence type="predicted"/>
<keyword evidence="2" id="KW-1185">Reference proteome</keyword>
<gene>
    <name evidence="1" type="ORF">NHP190003_08520</name>
</gene>
<sequence>MVIVFLGLVGIAIYPLLGVCHRCKADISLKIHKSRVFVGGVGLSRACMWLKAVLSDPLGM</sequence>
<evidence type="ECO:0000313" key="1">
    <source>
        <dbReference type="EMBL" id="BCZ17570.1"/>
    </source>
</evidence>
<accession>A0ABM7SAE2</accession>
<evidence type="ECO:0000313" key="2">
    <source>
        <dbReference type="Proteomes" id="UP000826775"/>
    </source>
</evidence>
<dbReference type="EMBL" id="AP024814">
    <property type="protein sequence ID" value="BCZ17570.1"/>
    <property type="molecule type" value="Genomic_DNA"/>
</dbReference>
<reference evidence="1 2" key="1">
    <citation type="submission" date="2021-07" db="EMBL/GenBank/DDBJ databases">
        <title>Novel Helicobacter sp. Isolated from a dog.</title>
        <authorList>
            <person name="Rimbara E."/>
            <person name="Suzuki M."/>
        </authorList>
    </citation>
    <scope>NUCLEOTIDE SEQUENCE [LARGE SCALE GENOMIC DNA]</scope>
    <source>
        <strain evidence="2">NHP19-003</strain>
    </source>
</reference>
<dbReference type="Proteomes" id="UP000826775">
    <property type="component" value="Chromosome"/>
</dbReference>
<protein>
    <submittedName>
        <fullName evidence="1">Uncharacterized protein</fullName>
    </submittedName>
</protein>
<name>A0ABM7SAE2_9HELI</name>